<dbReference type="InParanoid" id="A0A1J7J1X7"/>
<dbReference type="PANTHER" id="PTHR38111:SF9">
    <property type="entry name" value="ZN(2)-C6 FUNGAL-TYPE DOMAIN-CONTAINING PROTEIN"/>
    <property type="match status" value="1"/>
</dbReference>
<dbReference type="PROSITE" id="PS50048">
    <property type="entry name" value="ZN2_CY6_FUNGAL_2"/>
    <property type="match status" value="1"/>
</dbReference>
<dbReference type="PANTHER" id="PTHR38111">
    <property type="entry name" value="ZN(2)-C6 FUNGAL-TYPE DOMAIN-CONTAINING PROTEIN-RELATED"/>
    <property type="match status" value="1"/>
</dbReference>
<dbReference type="InterPro" id="IPR053178">
    <property type="entry name" value="Osmoadaptation_assoc"/>
</dbReference>
<organism evidence="4 5">
    <name type="scientific">Coniochaeta ligniaria NRRL 30616</name>
    <dbReference type="NCBI Taxonomy" id="1408157"/>
    <lineage>
        <taxon>Eukaryota</taxon>
        <taxon>Fungi</taxon>
        <taxon>Dikarya</taxon>
        <taxon>Ascomycota</taxon>
        <taxon>Pezizomycotina</taxon>
        <taxon>Sordariomycetes</taxon>
        <taxon>Sordariomycetidae</taxon>
        <taxon>Coniochaetales</taxon>
        <taxon>Coniochaetaceae</taxon>
        <taxon>Coniochaeta</taxon>
    </lineage>
</organism>
<dbReference type="Proteomes" id="UP000182658">
    <property type="component" value="Unassembled WGS sequence"/>
</dbReference>
<feature type="compositionally biased region" description="Basic residues" evidence="2">
    <location>
        <begin position="69"/>
        <end position="78"/>
    </location>
</feature>
<feature type="domain" description="Zn(2)-C6 fungal-type" evidence="3">
    <location>
        <begin position="10"/>
        <end position="38"/>
    </location>
</feature>
<proteinExistence type="predicted"/>
<dbReference type="GO" id="GO:0000981">
    <property type="term" value="F:DNA-binding transcription factor activity, RNA polymerase II-specific"/>
    <property type="evidence" value="ECO:0007669"/>
    <property type="project" value="InterPro"/>
</dbReference>
<dbReference type="InterPro" id="IPR001138">
    <property type="entry name" value="Zn2Cys6_DnaBD"/>
</dbReference>
<sequence>MVGVPGKYKGCETCRARRVKCDNQRPYCKKCIDNGRQCAGYERETVFIIGTIQDEGRCSSHPPRVVKSTARRGGKMSKKKEEEEEKLAPVPIEPLQPAWDDLICLSNAGKNYRVQIAALQTTLQAVVRGKDETGSSKFTFASFPPYEPFNPQPFLRDDDFDLRAQCLVHLDEDGASDGMETDEMDTTSTDSICLFLYEHNNSVTFSNQAPWRDPSVQANPIRQSGPANFRTFPNHHFFARVYRPNAICAALLNRKSSFLSSPEWLTTPWELHPKSPFDHLLDILTTLPSLLSRADRIFPHDPTLQRRLLAQDLLTNCLSLSRQLAAWHATTPTSIYWISDPSSPSPSPSSAVVAQIPFADTFAYPTPLSALSQIYHWTAHLLLTPTIARLHETIFARVTDVFPPPDPALPPHLHTQLDHCPLKSRELAGNVCRSLDFALGTTAQPDVLVVPLWVVQEFYAEVSERDGDGQLEVMWCEGFRARLRGRGADVAGVVAGRGWRDLGGW</sequence>
<keyword evidence="5" id="KW-1185">Reference proteome</keyword>
<dbReference type="Gene3D" id="4.10.240.10">
    <property type="entry name" value="Zn(2)-C6 fungal-type DNA-binding domain"/>
    <property type="match status" value="1"/>
</dbReference>
<evidence type="ECO:0000256" key="2">
    <source>
        <dbReference type="SAM" id="MobiDB-lite"/>
    </source>
</evidence>
<accession>A0A1J7J1X7</accession>
<dbReference type="EMBL" id="KV875094">
    <property type="protein sequence ID" value="OIW34063.1"/>
    <property type="molecule type" value="Genomic_DNA"/>
</dbReference>
<gene>
    <name evidence="4" type="ORF">CONLIGDRAFT_568954</name>
</gene>
<dbReference type="AlphaFoldDB" id="A0A1J7J1X7"/>
<dbReference type="Pfam" id="PF00172">
    <property type="entry name" value="Zn_clus"/>
    <property type="match status" value="1"/>
</dbReference>
<evidence type="ECO:0000256" key="1">
    <source>
        <dbReference type="ARBA" id="ARBA00023242"/>
    </source>
</evidence>
<keyword evidence="1" id="KW-0539">Nucleus</keyword>
<dbReference type="SMART" id="SM00066">
    <property type="entry name" value="GAL4"/>
    <property type="match status" value="1"/>
</dbReference>
<dbReference type="GO" id="GO:0008270">
    <property type="term" value="F:zinc ion binding"/>
    <property type="evidence" value="ECO:0007669"/>
    <property type="project" value="InterPro"/>
</dbReference>
<dbReference type="SUPFAM" id="SSF57701">
    <property type="entry name" value="Zn2/Cys6 DNA-binding domain"/>
    <property type="match status" value="1"/>
</dbReference>
<evidence type="ECO:0000313" key="4">
    <source>
        <dbReference type="EMBL" id="OIW34063.1"/>
    </source>
</evidence>
<dbReference type="STRING" id="1408157.A0A1J7J1X7"/>
<dbReference type="InterPro" id="IPR036864">
    <property type="entry name" value="Zn2-C6_fun-type_DNA-bd_sf"/>
</dbReference>
<dbReference type="OrthoDB" id="3145928at2759"/>
<name>A0A1J7J1X7_9PEZI</name>
<evidence type="ECO:0000313" key="5">
    <source>
        <dbReference type="Proteomes" id="UP000182658"/>
    </source>
</evidence>
<dbReference type="CDD" id="cd00067">
    <property type="entry name" value="GAL4"/>
    <property type="match status" value="1"/>
</dbReference>
<reference evidence="4 5" key="1">
    <citation type="submission" date="2016-10" db="EMBL/GenBank/DDBJ databases">
        <title>Draft genome sequence of Coniochaeta ligniaria NRRL30616, a lignocellulolytic fungus for bioabatement of inhibitors in plant biomass hydrolysates.</title>
        <authorList>
            <consortium name="DOE Joint Genome Institute"/>
            <person name="Jimenez D.J."/>
            <person name="Hector R.E."/>
            <person name="Riley R."/>
            <person name="Sun H."/>
            <person name="Grigoriev I.V."/>
            <person name="Van Elsas J.D."/>
            <person name="Nichols N.N."/>
        </authorList>
    </citation>
    <scope>NUCLEOTIDE SEQUENCE [LARGE SCALE GENOMIC DNA]</scope>
    <source>
        <strain evidence="4 5">NRRL 30616</strain>
    </source>
</reference>
<evidence type="ECO:0000259" key="3">
    <source>
        <dbReference type="PROSITE" id="PS50048"/>
    </source>
</evidence>
<dbReference type="PROSITE" id="PS00463">
    <property type="entry name" value="ZN2_CY6_FUNGAL_1"/>
    <property type="match status" value="1"/>
</dbReference>
<feature type="region of interest" description="Disordered" evidence="2">
    <location>
        <begin position="59"/>
        <end position="87"/>
    </location>
</feature>
<protein>
    <recommendedName>
        <fullName evidence="3">Zn(2)-C6 fungal-type domain-containing protein</fullName>
    </recommendedName>
</protein>